<reference evidence="2" key="1">
    <citation type="submission" date="2025-08" db="UniProtKB">
        <authorList>
            <consortium name="RefSeq"/>
        </authorList>
    </citation>
    <scope>IDENTIFICATION</scope>
    <source>
        <strain evidence="2">15085-1641.00</strain>
        <tissue evidence="2">Whole body</tissue>
    </source>
</reference>
<name>A0A6J1L627_DROHY</name>
<protein>
    <submittedName>
        <fullName evidence="2">Uncharacterized protein LOC111592393</fullName>
    </submittedName>
</protein>
<organism evidence="1 2">
    <name type="scientific">Drosophila hydei</name>
    <name type="common">Fruit fly</name>
    <dbReference type="NCBI Taxonomy" id="7224"/>
    <lineage>
        <taxon>Eukaryota</taxon>
        <taxon>Metazoa</taxon>
        <taxon>Ecdysozoa</taxon>
        <taxon>Arthropoda</taxon>
        <taxon>Hexapoda</taxon>
        <taxon>Insecta</taxon>
        <taxon>Pterygota</taxon>
        <taxon>Neoptera</taxon>
        <taxon>Endopterygota</taxon>
        <taxon>Diptera</taxon>
        <taxon>Brachycera</taxon>
        <taxon>Muscomorpha</taxon>
        <taxon>Ephydroidea</taxon>
        <taxon>Drosophilidae</taxon>
        <taxon>Drosophila</taxon>
    </lineage>
</organism>
<dbReference type="InterPro" id="IPR032675">
    <property type="entry name" value="LRR_dom_sf"/>
</dbReference>
<gene>
    <name evidence="2" type="primary">LOC111592393</name>
</gene>
<proteinExistence type="predicted"/>
<dbReference type="Proteomes" id="UP000504633">
    <property type="component" value="Unplaced"/>
</dbReference>
<dbReference type="Gene3D" id="3.80.10.10">
    <property type="entry name" value="Ribonuclease Inhibitor"/>
    <property type="match status" value="1"/>
</dbReference>
<evidence type="ECO:0000313" key="2">
    <source>
        <dbReference type="RefSeq" id="XP_023160337.2"/>
    </source>
</evidence>
<sequence>MSKTFVSSAKAVVVDATELEKPTLSQTYATLRICLRYGESSANIFNRLIKVLETTDFIHILSMMPDEELERLMPMLAQRLTRLRLEMAEIPLLYSISRKMGVAELQQVRICDVAQSKMKLNGSTSMCHLHLLGQLLPRLDMLNVHAAVVASFPNNFRNLRALLLRQGTSQLVLDEICAHCPQLQRLFLRNESSELLDASNILKCSQLKELQLPLMLRSPLAVCHLTHLEHLSLQRLQLWPGLDWLPIVREIITAKRYELRSLRFDGSWLVTPLDLSLLQLKHCWALQEVLLSNCKLAEHTTQPELPLSCHRFGLRGCKLSWPLRYLKSNAQLQLLDFFDCQLAAGGYQLLQHLLKQRQCLPAVMPLQLRFSNSTPLRAELTSWPASRRQHNEAWLKVMEVDDDVPTWKQPIGTISMTFGKPINYTPDLDLRSSTQAPVPATR</sequence>
<keyword evidence="1" id="KW-1185">Reference proteome</keyword>
<dbReference type="OrthoDB" id="7864693at2759"/>
<evidence type="ECO:0000313" key="1">
    <source>
        <dbReference type="Proteomes" id="UP000504633"/>
    </source>
</evidence>
<dbReference type="RefSeq" id="XP_023160337.2">
    <property type="nucleotide sequence ID" value="XM_023304569.2"/>
</dbReference>
<dbReference type="AlphaFoldDB" id="A0A6J1L627"/>
<accession>A0A6J1L627</accession>
<dbReference type="OMA" id="LWPGMDW"/>
<dbReference type="KEGG" id="dhe:111592393"/>
<dbReference type="GeneID" id="111592393"/>
<dbReference type="SUPFAM" id="SSF52047">
    <property type="entry name" value="RNI-like"/>
    <property type="match status" value="1"/>
</dbReference>